<dbReference type="OrthoDB" id="9802195at2"/>
<gene>
    <name evidence="2" type="ORF">SAMN04487885_1483</name>
</gene>
<evidence type="ECO:0000256" key="1">
    <source>
        <dbReference type="SAM" id="Phobius"/>
    </source>
</evidence>
<organism evidence="2 3">
    <name type="scientific">Clostridium cadaveris</name>
    <dbReference type="NCBI Taxonomy" id="1529"/>
    <lineage>
        <taxon>Bacteria</taxon>
        <taxon>Bacillati</taxon>
        <taxon>Bacillota</taxon>
        <taxon>Clostridia</taxon>
        <taxon>Eubacteriales</taxon>
        <taxon>Clostridiaceae</taxon>
        <taxon>Clostridium</taxon>
    </lineage>
</organism>
<keyword evidence="1" id="KW-0812">Transmembrane</keyword>
<evidence type="ECO:0000313" key="3">
    <source>
        <dbReference type="Proteomes" id="UP000182135"/>
    </source>
</evidence>
<keyword evidence="3" id="KW-1185">Reference proteome</keyword>
<sequence length="234" mass="26784">MPWRKEIEEYLDEICSHVKYKRDRQAIREEIGSHINERIWDLKHDGVSEEEAVAKAIESMGDADTIGISLNKVHNPILGWIFFITNIAAKVSMGALIFLFAASLISELEPFEPEISKDDIAYEAKLNLKGKIDDTAVKFKKVILYKDGDVWIELLQYSTTLSALNNNSILWGFEAYTDDGEMVEARSGSERGGMFYRRCAISFNAKESEKIVLDYDKYNRKMRVEIPLTGQEDE</sequence>
<dbReference type="Proteomes" id="UP000182135">
    <property type="component" value="Unassembled WGS sequence"/>
</dbReference>
<keyword evidence="1" id="KW-0472">Membrane</keyword>
<dbReference type="STRING" id="1529.SAMN04487885_1483"/>
<proteinExistence type="predicted"/>
<protein>
    <submittedName>
        <fullName evidence="2">Uncharacterized protein</fullName>
    </submittedName>
</protein>
<accession>A0A1I2QQG5</accession>
<reference evidence="2 3" key="1">
    <citation type="submission" date="2016-10" db="EMBL/GenBank/DDBJ databases">
        <authorList>
            <person name="de Groot N.N."/>
        </authorList>
    </citation>
    <scope>NUCLEOTIDE SEQUENCE [LARGE SCALE GENOMIC DNA]</scope>
    <source>
        <strain evidence="2 3">NLAE-zl-G419</strain>
    </source>
</reference>
<feature type="transmembrane region" description="Helical" evidence="1">
    <location>
        <begin position="77"/>
        <end position="101"/>
    </location>
</feature>
<dbReference type="AlphaFoldDB" id="A0A1I2QQG5"/>
<dbReference type="NCBIfam" id="NF038403">
    <property type="entry name" value="perm_prefix_1"/>
    <property type="match status" value="1"/>
</dbReference>
<dbReference type="EMBL" id="FOOE01000048">
    <property type="protein sequence ID" value="SFG30240.1"/>
    <property type="molecule type" value="Genomic_DNA"/>
</dbReference>
<dbReference type="RefSeq" id="WP_074846750.1">
    <property type="nucleotide sequence ID" value="NZ_CABMJC010000013.1"/>
</dbReference>
<dbReference type="InterPro" id="IPR047928">
    <property type="entry name" value="Perm_prefix_1"/>
</dbReference>
<keyword evidence="1" id="KW-1133">Transmembrane helix</keyword>
<evidence type="ECO:0000313" key="2">
    <source>
        <dbReference type="EMBL" id="SFG30240.1"/>
    </source>
</evidence>
<name>A0A1I2QQG5_9CLOT</name>